<proteinExistence type="predicted"/>
<gene>
    <name evidence="1" type="ORF">ORAREDHAP_LOCUS46228</name>
</gene>
<evidence type="ECO:0000313" key="1">
    <source>
        <dbReference type="EMBL" id="CAB4319062.1"/>
    </source>
</evidence>
<dbReference type="Proteomes" id="UP000507245">
    <property type="component" value="Unassembled WGS sequence"/>
</dbReference>
<name>A0A6J5Y3C5_PRUAR</name>
<dbReference type="EMBL" id="CAEKKB010000007">
    <property type="protein sequence ID" value="CAB4319062.1"/>
    <property type="molecule type" value="Genomic_DNA"/>
</dbReference>
<keyword evidence="2" id="KW-1185">Reference proteome</keyword>
<protein>
    <submittedName>
        <fullName evidence="1">Uncharacterized protein</fullName>
    </submittedName>
</protein>
<accession>A0A6J5Y3C5</accession>
<organism evidence="1 2">
    <name type="scientific">Prunus armeniaca</name>
    <name type="common">Apricot</name>
    <name type="synonym">Armeniaca vulgaris</name>
    <dbReference type="NCBI Taxonomy" id="36596"/>
    <lineage>
        <taxon>Eukaryota</taxon>
        <taxon>Viridiplantae</taxon>
        <taxon>Streptophyta</taxon>
        <taxon>Embryophyta</taxon>
        <taxon>Tracheophyta</taxon>
        <taxon>Spermatophyta</taxon>
        <taxon>Magnoliopsida</taxon>
        <taxon>eudicotyledons</taxon>
        <taxon>Gunneridae</taxon>
        <taxon>Pentapetalae</taxon>
        <taxon>rosids</taxon>
        <taxon>fabids</taxon>
        <taxon>Rosales</taxon>
        <taxon>Rosaceae</taxon>
        <taxon>Amygdaloideae</taxon>
        <taxon>Amygdaleae</taxon>
        <taxon>Prunus</taxon>
    </lineage>
</organism>
<evidence type="ECO:0000313" key="2">
    <source>
        <dbReference type="Proteomes" id="UP000507245"/>
    </source>
</evidence>
<reference evidence="2" key="1">
    <citation type="journal article" date="2020" name="Genome Biol.">
        <title>Gamete binning: chromosome-level and haplotype-resolved genome assembly enabled by high-throughput single-cell sequencing of gamete genomes.</title>
        <authorList>
            <person name="Campoy J.A."/>
            <person name="Sun H."/>
            <person name="Goel M."/>
            <person name="Jiao W.-B."/>
            <person name="Folz-Donahue K."/>
            <person name="Wang N."/>
            <person name="Rubio M."/>
            <person name="Liu C."/>
            <person name="Kukat C."/>
            <person name="Ruiz D."/>
            <person name="Huettel B."/>
            <person name="Schneeberger K."/>
        </authorList>
    </citation>
    <scope>NUCLEOTIDE SEQUENCE [LARGE SCALE GENOMIC DNA]</scope>
    <source>
        <strain evidence="2">cv. Rojo Pasion</strain>
    </source>
</reference>
<sequence length="114" mass="13006">MYGERRIKLWCKVVASGPNPHLRLVYYVHFGLVKVGLSLRAYATGRMRIGSQHGDVEWLAVNLTGKKSQGPDWMLWNRRVKVFISHCIKSVVRSGLCDHSIQRAESRKSANRVS</sequence>
<dbReference type="AlphaFoldDB" id="A0A6J5Y3C5"/>